<evidence type="ECO:0000313" key="4">
    <source>
        <dbReference type="Proteomes" id="UP000321599"/>
    </source>
</evidence>
<feature type="region of interest" description="Disordered" evidence="1">
    <location>
        <begin position="38"/>
        <end position="57"/>
    </location>
</feature>
<reference evidence="3 4" key="1">
    <citation type="submission" date="2019-07" db="EMBL/GenBank/DDBJ databases">
        <title>Rapid identification of Enteric Bacteria from Whole Genome Sequences (WGS) using Average Nucleotide Identity (ANI).</title>
        <authorList>
            <person name="Lane C."/>
        </authorList>
    </citation>
    <scope>NUCLEOTIDE SEQUENCE [LARGE SCALE GENOMIC DNA]</scope>
    <source>
        <strain evidence="3 4">2013D-9588</strain>
    </source>
</reference>
<feature type="compositionally biased region" description="Basic and acidic residues" evidence="1">
    <location>
        <begin position="44"/>
        <end position="57"/>
    </location>
</feature>
<name>A0ABY3G848_9BACT</name>
<dbReference type="InterPro" id="IPR054057">
    <property type="entry name" value="CiaD_C"/>
</dbReference>
<evidence type="ECO:0000259" key="2">
    <source>
        <dbReference type="Pfam" id="PF21862"/>
    </source>
</evidence>
<proteinExistence type="predicted"/>
<dbReference type="Proteomes" id="UP000321599">
    <property type="component" value="Unassembled WGS sequence"/>
</dbReference>
<sequence>MRLEEIAKFTIDEVNAELQGTSDAVAKNGFIVEEANEYRPNNFTKKEPPKSEFNLKKEPLKSEFNLAKESQTLSNPPKPEISIKEPASKTEIKEALAANIASIDSQEKLKDEKPKDENIGSNEMLYLQGLKERIGVLFEGLNSADESNSAFRLDMTIKFLEFALASIENRLSNLSK</sequence>
<accession>A0ABY3G848</accession>
<dbReference type="Pfam" id="PF21862">
    <property type="entry name" value="CiaD"/>
    <property type="match status" value="1"/>
</dbReference>
<gene>
    <name evidence="3" type="ORF">XK09_05435</name>
</gene>
<evidence type="ECO:0000256" key="1">
    <source>
        <dbReference type="SAM" id="MobiDB-lite"/>
    </source>
</evidence>
<dbReference type="RefSeq" id="WP_096017767.1">
    <property type="nucleotide sequence ID" value="NZ_MJJI01000006.1"/>
</dbReference>
<keyword evidence="4" id="KW-1185">Reference proteome</keyword>
<dbReference type="EMBL" id="VOAV01000020">
    <property type="protein sequence ID" value="TWO28901.1"/>
    <property type="molecule type" value="Genomic_DNA"/>
</dbReference>
<feature type="region of interest" description="Disordered" evidence="1">
    <location>
        <begin position="64"/>
        <end position="87"/>
    </location>
</feature>
<protein>
    <recommendedName>
        <fullName evidence="2">Campylobacter invasion antigen D C-terminal domain-containing protein</fullName>
    </recommendedName>
</protein>
<organism evidence="3 4">
    <name type="scientific">Campylobacter lanienae</name>
    <dbReference type="NCBI Taxonomy" id="75658"/>
    <lineage>
        <taxon>Bacteria</taxon>
        <taxon>Pseudomonadati</taxon>
        <taxon>Campylobacterota</taxon>
        <taxon>Epsilonproteobacteria</taxon>
        <taxon>Campylobacterales</taxon>
        <taxon>Campylobacteraceae</taxon>
        <taxon>Campylobacter</taxon>
    </lineage>
</organism>
<comment type="caution">
    <text evidence="3">The sequence shown here is derived from an EMBL/GenBank/DDBJ whole genome shotgun (WGS) entry which is preliminary data.</text>
</comment>
<feature type="domain" description="Campylobacter invasion antigen D C-terminal" evidence="2">
    <location>
        <begin position="121"/>
        <end position="173"/>
    </location>
</feature>
<evidence type="ECO:0000313" key="3">
    <source>
        <dbReference type="EMBL" id="TWO28901.1"/>
    </source>
</evidence>